<dbReference type="OrthoDB" id="3675008at2759"/>
<reference evidence="2" key="1">
    <citation type="journal article" date="2020" name="Stud. Mycol.">
        <title>101 Dothideomycetes genomes: a test case for predicting lifestyles and emergence of pathogens.</title>
        <authorList>
            <person name="Haridas S."/>
            <person name="Albert R."/>
            <person name="Binder M."/>
            <person name="Bloem J."/>
            <person name="Labutti K."/>
            <person name="Salamov A."/>
            <person name="Andreopoulos B."/>
            <person name="Baker S."/>
            <person name="Barry K."/>
            <person name="Bills G."/>
            <person name="Bluhm B."/>
            <person name="Cannon C."/>
            <person name="Castanera R."/>
            <person name="Culley D."/>
            <person name="Daum C."/>
            <person name="Ezra D."/>
            <person name="Gonzalez J."/>
            <person name="Henrissat B."/>
            <person name="Kuo A."/>
            <person name="Liang C."/>
            <person name="Lipzen A."/>
            <person name="Lutzoni F."/>
            <person name="Magnuson J."/>
            <person name="Mondo S."/>
            <person name="Nolan M."/>
            <person name="Ohm R."/>
            <person name="Pangilinan J."/>
            <person name="Park H.-J."/>
            <person name="Ramirez L."/>
            <person name="Alfaro M."/>
            <person name="Sun H."/>
            <person name="Tritt A."/>
            <person name="Yoshinaga Y."/>
            <person name="Zwiers L.-H."/>
            <person name="Turgeon B."/>
            <person name="Goodwin S."/>
            <person name="Spatafora J."/>
            <person name="Crous P."/>
            <person name="Grigoriev I."/>
        </authorList>
    </citation>
    <scope>NUCLEOTIDE SEQUENCE</scope>
    <source>
        <strain evidence="2">CBS 161.51</strain>
    </source>
</reference>
<protein>
    <submittedName>
        <fullName evidence="2">Uncharacterized protein</fullName>
    </submittedName>
</protein>
<dbReference type="AlphaFoldDB" id="A0A6A5SC23"/>
<feature type="compositionally biased region" description="Polar residues" evidence="1">
    <location>
        <begin position="308"/>
        <end position="323"/>
    </location>
</feature>
<dbReference type="EMBL" id="ML976135">
    <property type="protein sequence ID" value="KAF1937523.1"/>
    <property type="molecule type" value="Genomic_DNA"/>
</dbReference>
<evidence type="ECO:0000313" key="3">
    <source>
        <dbReference type="Proteomes" id="UP000800038"/>
    </source>
</evidence>
<sequence length="396" mass="44398">MSSNSSTSTADPMQEMRIWHDSFWVEAKWPAARNDHYCSHAVCRHAVIDLAIPDESSDSEEGKQWPPSPTDYDCRQTRCLPVIDSRATHSEDDAYLLEDGCIAFTRVDQSGSPTCSFLSGVQGSYCEKHPSPRPTTSAGKLTATVDENEDAQEFIKLVFRENMNTRAQLDKVQESLKTTTTQLEEKYASLTDTYRELDWKHENLALKHDALVDVTHVLCEELRLHAECFEKLNARKHLSQNAYAKAHLRDQSPEFIYYETPSSPPTVNITLDDEKPTSTFQKPGDASFEHSSIFSPSQKRYSISAASLRSTHPMSPDTVQGTAKKSYLKLRLSPRSRVNKVAADAMHDASPPMKSPTNAAPLPQTRASPRKSRPSKKREVMLSDEGPAKRAKQGRV</sequence>
<keyword evidence="3" id="KW-1185">Reference proteome</keyword>
<evidence type="ECO:0000313" key="2">
    <source>
        <dbReference type="EMBL" id="KAF1937523.1"/>
    </source>
</evidence>
<dbReference type="Proteomes" id="UP000800038">
    <property type="component" value="Unassembled WGS sequence"/>
</dbReference>
<proteinExistence type="predicted"/>
<feature type="region of interest" description="Disordered" evidence="1">
    <location>
        <begin position="308"/>
        <end position="396"/>
    </location>
</feature>
<evidence type="ECO:0000256" key="1">
    <source>
        <dbReference type="SAM" id="MobiDB-lite"/>
    </source>
</evidence>
<organism evidence="2 3">
    <name type="scientific">Clathrospora elynae</name>
    <dbReference type="NCBI Taxonomy" id="706981"/>
    <lineage>
        <taxon>Eukaryota</taxon>
        <taxon>Fungi</taxon>
        <taxon>Dikarya</taxon>
        <taxon>Ascomycota</taxon>
        <taxon>Pezizomycotina</taxon>
        <taxon>Dothideomycetes</taxon>
        <taxon>Pleosporomycetidae</taxon>
        <taxon>Pleosporales</taxon>
        <taxon>Diademaceae</taxon>
        <taxon>Clathrospora</taxon>
    </lineage>
</organism>
<feature type="compositionally biased region" description="Basic residues" evidence="1">
    <location>
        <begin position="326"/>
        <end position="338"/>
    </location>
</feature>
<name>A0A6A5SC23_9PLEO</name>
<gene>
    <name evidence="2" type="ORF">EJ02DRAFT_50948</name>
</gene>
<accession>A0A6A5SC23</accession>